<protein>
    <submittedName>
        <fullName evidence="1">Uncharacterized protein</fullName>
    </submittedName>
</protein>
<evidence type="ECO:0000313" key="1">
    <source>
        <dbReference type="EMBL" id="KZP30163.1"/>
    </source>
</evidence>
<accession>A0A166T430</accession>
<proteinExistence type="predicted"/>
<dbReference type="EMBL" id="KV417495">
    <property type="protein sequence ID" value="KZP30163.1"/>
    <property type="molecule type" value="Genomic_DNA"/>
</dbReference>
<evidence type="ECO:0000313" key="2">
    <source>
        <dbReference type="Proteomes" id="UP000076532"/>
    </source>
</evidence>
<organism evidence="1 2">
    <name type="scientific">Athelia psychrophila</name>
    <dbReference type="NCBI Taxonomy" id="1759441"/>
    <lineage>
        <taxon>Eukaryota</taxon>
        <taxon>Fungi</taxon>
        <taxon>Dikarya</taxon>
        <taxon>Basidiomycota</taxon>
        <taxon>Agaricomycotina</taxon>
        <taxon>Agaricomycetes</taxon>
        <taxon>Agaricomycetidae</taxon>
        <taxon>Atheliales</taxon>
        <taxon>Atheliaceae</taxon>
        <taxon>Athelia</taxon>
    </lineage>
</organism>
<dbReference type="Proteomes" id="UP000076532">
    <property type="component" value="Unassembled WGS sequence"/>
</dbReference>
<dbReference type="AlphaFoldDB" id="A0A166T430"/>
<reference evidence="1 2" key="1">
    <citation type="journal article" date="2016" name="Mol. Biol. Evol.">
        <title>Comparative Genomics of Early-Diverging Mushroom-Forming Fungi Provides Insights into the Origins of Lignocellulose Decay Capabilities.</title>
        <authorList>
            <person name="Nagy L.G."/>
            <person name="Riley R."/>
            <person name="Tritt A."/>
            <person name="Adam C."/>
            <person name="Daum C."/>
            <person name="Floudas D."/>
            <person name="Sun H."/>
            <person name="Yadav J.S."/>
            <person name="Pangilinan J."/>
            <person name="Larsson K.H."/>
            <person name="Matsuura K."/>
            <person name="Barry K."/>
            <person name="Labutti K."/>
            <person name="Kuo R."/>
            <person name="Ohm R.A."/>
            <person name="Bhattacharya S.S."/>
            <person name="Shirouzu T."/>
            <person name="Yoshinaga Y."/>
            <person name="Martin F.M."/>
            <person name="Grigoriev I.V."/>
            <person name="Hibbett D.S."/>
        </authorList>
    </citation>
    <scope>NUCLEOTIDE SEQUENCE [LARGE SCALE GENOMIC DNA]</scope>
    <source>
        <strain evidence="1 2">CBS 109695</strain>
    </source>
</reference>
<name>A0A166T430_9AGAM</name>
<gene>
    <name evidence="1" type="ORF">FIBSPDRAFT_850891</name>
</gene>
<sequence length="74" mass="8013">MGFDANMASLPVIIIWPSSDVSVTPSQRQLWFLSPSSPSSTTTHHLIIIPRADCPTACTHRAPGPAPRHPVLSR</sequence>
<keyword evidence="2" id="KW-1185">Reference proteome</keyword>
<feature type="non-terminal residue" evidence="1">
    <location>
        <position position="74"/>
    </location>
</feature>